<accession>A0AA44ID88</accession>
<evidence type="ECO:0000313" key="2">
    <source>
        <dbReference type="EMBL" id="NKY14470.1"/>
    </source>
</evidence>
<dbReference type="InterPro" id="IPR002575">
    <property type="entry name" value="Aminoglycoside_PTrfase"/>
</dbReference>
<evidence type="ECO:0000259" key="1">
    <source>
        <dbReference type="Pfam" id="PF01636"/>
    </source>
</evidence>
<dbReference type="Gene3D" id="3.30.200.20">
    <property type="entry name" value="Phosphorylase Kinase, domain 1"/>
    <property type="match status" value="1"/>
</dbReference>
<dbReference type="PANTHER" id="PTHR47829">
    <property type="entry name" value="HYDROLASE, PUTATIVE (AFU_ORTHOLOGUE AFUA_1G12880)-RELATED"/>
    <property type="match status" value="1"/>
</dbReference>
<dbReference type="Proteomes" id="UP000570003">
    <property type="component" value="Unassembled WGS sequence"/>
</dbReference>
<evidence type="ECO:0000313" key="3">
    <source>
        <dbReference type="Proteomes" id="UP000570003"/>
    </source>
</evidence>
<dbReference type="InterPro" id="IPR041726">
    <property type="entry name" value="ACAD10_11_N"/>
</dbReference>
<dbReference type="RefSeq" id="WP_168438690.1">
    <property type="nucleotide sequence ID" value="NZ_JAAXOU010000081.1"/>
</dbReference>
<gene>
    <name evidence="2" type="ORF">HGA06_09920</name>
</gene>
<comment type="caution">
    <text evidence="2">The sequence shown here is derived from an EMBL/GenBank/DDBJ whole genome shotgun (WGS) entry which is preliminary data.</text>
</comment>
<dbReference type="InterPro" id="IPR052898">
    <property type="entry name" value="ACAD10-like"/>
</dbReference>
<dbReference type="AlphaFoldDB" id="A0AA44ID88"/>
<reference evidence="2 3" key="1">
    <citation type="submission" date="2020-04" db="EMBL/GenBank/DDBJ databases">
        <title>MicrobeNet Type strains.</title>
        <authorList>
            <person name="Nicholson A.C."/>
        </authorList>
    </citation>
    <scope>NUCLEOTIDE SEQUENCE [LARGE SCALE GENOMIC DNA]</scope>
    <source>
        <strain evidence="2 3">DSM 40738</strain>
    </source>
</reference>
<keyword evidence="3" id="KW-1185">Reference proteome</keyword>
<name>A0AA44ID88_STRE0</name>
<dbReference type="EMBL" id="JAAXOU010000081">
    <property type="protein sequence ID" value="NKY14470.1"/>
    <property type="molecule type" value="Genomic_DNA"/>
</dbReference>
<proteinExistence type="predicted"/>
<protein>
    <submittedName>
        <fullName evidence="2">Phosphotransferase family protein</fullName>
    </submittedName>
</protein>
<dbReference type="Gene3D" id="3.90.1200.10">
    <property type="match status" value="1"/>
</dbReference>
<dbReference type="PANTHER" id="PTHR47829:SF1">
    <property type="entry name" value="HAD FAMILY PHOSPHATASE"/>
    <property type="match status" value="1"/>
</dbReference>
<sequence length="345" mass="37618">MTTTDRERLPGLDLRRFVSWFDGEHPGGRSADLTASVVAGGRSNLTYVVTDGTRRWVVRRPPLGHVLATAHDMSREYRVISALRATDVPVPATYGLCEDADVLGAPFYVMEHVEGTPYRWAHELAKLGPERTAAIGNRLVDVLAKLHTVDPASVGLADFGRPEGFLARQVRRWKKQLDASYSREIPGIRQLHEGLAVDPPETSEPAIVHGDYRLDNVLVDSGDRIAAVLDWEMATLGDPLADVALLAVYQRSSGAGLGDVVATVAEAPGWPSETELLQRYADLSGRDLSHLGFHIALAAFKLAVILEGIHYRHVHGQTVGTGFDQIGRLVEPLVAIGLDALKEKH</sequence>
<organism evidence="2 3">
    <name type="scientific">Streptomyces somaliensis (strain ATCC 33201 / DSM 40738 / JCM 12659 / KCTC 9044 / NCTC 11332 / NRRL B-12077 / IP 733)</name>
    <dbReference type="NCBI Taxonomy" id="1134445"/>
    <lineage>
        <taxon>Bacteria</taxon>
        <taxon>Bacillati</taxon>
        <taxon>Actinomycetota</taxon>
        <taxon>Actinomycetes</taxon>
        <taxon>Kitasatosporales</taxon>
        <taxon>Streptomycetaceae</taxon>
        <taxon>Streptomyces</taxon>
    </lineage>
</organism>
<dbReference type="SUPFAM" id="SSF56112">
    <property type="entry name" value="Protein kinase-like (PK-like)"/>
    <property type="match status" value="1"/>
</dbReference>
<dbReference type="Pfam" id="PF01636">
    <property type="entry name" value="APH"/>
    <property type="match status" value="1"/>
</dbReference>
<dbReference type="CDD" id="cd05154">
    <property type="entry name" value="ACAD10_11_N-like"/>
    <property type="match status" value="1"/>
</dbReference>
<feature type="domain" description="Aminoglycoside phosphotransferase" evidence="1">
    <location>
        <begin position="35"/>
        <end position="272"/>
    </location>
</feature>
<dbReference type="InterPro" id="IPR011009">
    <property type="entry name" value="Kinase-like_dom_sf"/>
</dbReference>